<evidence type="ECO:0000256" key="1">
    <source>
        <dbReference type="SAM" id="Coils"/>
    </source>
</evidence>
<keyword evidence="6" id="KW-1185">Reference proteome</keyword>
<dbReference type="InterPro" id="IPR002035">
    <property type="entry name" value="VWF_A"/>
</dbReference>
<dbReference type="AlphaFoldDB" id="A0A1G9WHI3"/>
<feature type="compositionally biased region" description="Basic and acidic residues" evidence="2">
    <location>
        <begin position="52"/>
        <end position="66"/>
    </location>
</feature>
<dbReference type="OrthoDB" id="9783818at2"/>
<dbReference type="InterPro" id="IPR036465">
    <property type="entry name" value="vWFA_dom_sf"/>
</dbReference>
<name>A0A1G9WHI3_9BACI</name>
<evidence type="ECO:0000259" key="4">
    <source>
        <dbReference type="PROSITE" id="PS50234"/>
    </source>
</evidence>
<protein>
    <submittedName>
        <fullName evidence="5">Ca-activated chloride channel family protein</fullName>
    </submittedName>
</protein>
<evidence type="ECO:0000313" key="5">
    <source>
        <dbReference type="EMBL" id="SDM83998.1"/>
    </source>
</evidence>
<feature type="compositionally biased region" description="Acidic residues" evidence="2">
    <location>
        <begin position="40"/>
        <end position="51"/>
    </location>
</feature>
<dbReference type="PROSITE" id="PS50234">
    <property type="entry name" value="VWFA"/>
    <property type="match status" value="1"/>
</dbReference>
<feature type="coiled-coil region" evidence="1">
    <location>
        <begin position="424"/>
        <end position="458"/>
    </location>
</feature>
<dbReference type="SMART" id="SM00327">
    <property type="entry name" value="VWA"/>
    <property type="match status" value="1"/>
</dbReference>
<evidence type="ECO:0000313" key="6">
    <source>
        <dbReference type="Proteomes" id="UP000199334"/>
    </source>
</evidence>
<feature type="region of interest" description="Disordered" evidence="2">
    <location>
        <begin position="24"/>
        <end position="74"/>
    </location>
</feature>
<accession>A0A1G9WHI3</accession>
<dbReference type="Pfam" id="PF13519">
    <property type="entry name" value="VWA_2"/>
    <property type="match status" value="1"/>
</dbReference>
<reference evidence="5 6" key="1">
    <citation type="submission" date="2016-10" db="EMBL/GenBank/DDBJ databases">
        <authorList>
            <person name="de Groot N.N."/>
        </authorList>
    </citation>
    <scope>NUCLEOTIDE SEQUENCE [LARGE SCALE GENOMIC DNA]</scope>
    <source>
        <strain evidence="5 6">CGMCC 1.3442</strain>
    </source>
</reference>
<feature type="chain" id="PRO_5011793310" evidence="3">
    <location>
        <begin position="24"/>
        <end position="472"/>
    </location>
</feature>
<dbReference type="PROSITE" id="PS51257">
    <property type="entry name" value="PROKAR_LIPOPROTEIN"/>
    <property type="match status" value="1"/>
</dbReference>
<gene>
    <name evidence="5" type="ORF">SAMN05216498_0755</name>
</gene>
<evidence type="ECO:0000256" key="2">
    <source>
        <dbReference type="SAM" id="MobiDB-lite"/>
    </source>
</evidence>
<feature type="signal peptide" evidence="3">
    <location>
        <begin position="1"/>
        <end position="23"/>
    </location>
</feature>
<sequence length="472" mass="53925">MNKHILVYSIVLLLLLLSACSDKDEGNTEEQEDTKKQEQIEEETNEAETETDNEKSEKEEIERNVTLEDVDPIPVDVEGLASQLPGSFRESENLYNQEPEIEEAMKDLGPMSDNPTEEEYELYLRQMYWLVAKDYTNPEDTIKKWEFASFGNPDLPDSRFHFKENYNIEIILDSSGSMANYVGDQTRMALAKKAINDFLAKVPEEANVSLRVYGHKGTGSNSDKELSCNAIEQVYGFSAYDETQFHEALNQFKPSGWTPLADALKQSQEALKPYNSSDNTNLIYVVSDGVETCDGDPVAVAESLSQSNAKPIINIIGFQTDAEAQKQLEEMAEITGGIFASARNEEELQSEFERAEKVLEAWNKWKEDAMYEIDVQRVENSFDILAVNNDWYFATLKTDNQLNSFSNVLQNIEYITHEQKKKLKSKIDKTMAEIYETVEQLEKDMEEISQKTLEEARKMIEEKYDSQTESNS</sequence>
<evidence type="ECO:0000256" key="3">
    <source>
        <dbReference type="SAM" id="SignalP"/>
    </source>
</evidence>
<keyword evidence="1" id="KW-0175">Coiled coil</keyword>
<keyword evidence="3" id="KW-0732">Signal</keyword>
<dbReference type="SUPFAM" id="SSF53300">
    <property type="entry name" value="vWA-like"/>
    <property type="match status" value="1"/>
</dbReference>
<feature type="domain" description="VWFA" evidence="4">
    <location>
        <begin position="167"/>
        <end position="358"/>
    </location>
</feature>
<dbReference type="EMBL" id="FNIG01000001">
    <property type="protein sequence ID" value="SDM83998.1"/>
    <property type="molecule type" value="Genomic_DNA"/>
</dbReference>
<dbReference type="RefSeq" id="WP_093855268.1">
    <property type="nucleotide sequence ID" value="NZ_BJVZ01000003.1"/>
</dbReference>
<dbReference type="STRING" id="237069.SAMN05216498_0755"/>
<dbReference type="Gene3D" id="3.40.50.410">
    <property type="entry name" value="von Willebrand factor, type A domain"/>
    <property type="match status" value="1"/>
</dbReference>
<dbReference type="Proteomes" id="UP000199334">
    <property type="component" value="Unassembled WGS sequence"/>
</dbReference>
<proteinExistence type="predicted"/>
<organism evidence="5 6">
    <name type="scientific">Tenuibacillus multivorans</name>
    <dbReference type="NCBI Taxonomy" id="237069"/>
    <lineage>
        <taxon>Bacteria</taxon>
        <taxon>Bacillati</taxon>
        <taxon>Bacillota</taxon>
        <taxon>Bacilli</taxon>
        <taxon>Bacillales</taxon>
        <taxon>Bacillaceae</taxon>
        <taxon>Tenuibacillus</taxon>
    </lineage>
</organism>